<dbReference type="EMBL" id="CM000913">
    <property type="protein sequence ID" value="EFG10420.1"/>
    <property type="molecule type" value="Genomic_DNA"/>
</dbReference>
<dbReference type="GeneID" id="93728243"/>
<gene>
    <name evidence="2" type="ORF">SCLAV_5353</name>
</gene>
<organism evidence="2 3">
    <name type="scientific">Streptomyces clavuligerus</name>
    <dbReference type="NCBI Taxonomy" id="1901"/>
    <lineage>
        <taxon>Bacteria</taxon>
        <taxon>Bacillati</taxon>
        <taxon>Actinomycetota</taxon>
        <taxon>Actinomycetes</taxon>
        <taxon>Kitasatosporales</taxon>
        <taxon>Streptomycetaceae</taxon>
        <taxon>Streptomyces</taxon>
    </lineage>
</organism>
<reference evidence="2 3" key="1">
    <citation type="journal article" date="2010" name="Genome Biol. Evol.">
        <title>The sequence of a 1.8-mb bacterial linear plasmid reveals a rich evolutionary reservoir of secondary metabolic pathways.</title>
        <authorList>
            <person name="Medema M.H."/>
            <person name="Trefzer A."/>
            <person name="Kovalchuk A."/>
            <person name="van den Berg M."/>
            <person name="Mueller U."/>
            <person name="Heijne W."/>
            <person name="Wu L."/>
            <person name="Alam M.T."/>
            <person name="Ronning C.M."/>
            <person name="Nierman W.C."/>
            <person name="Bovenberg R.A.L."/>
            <person name="Breitling R."/>
            <person name="Takano E."/>
        </authorList>
    </citation>
    <scope>NUCLEOTIDE SEQUENCE [LARGE SCALE GENOMIC DNA]</scope>
    <source>
        <strain evidence="3">ATCC 27064 / DSM 738 / JCM 4710 / NBRC 13307 / NCIMB 12785 / NRRL 3585 / VKM Ac-602</strain>
    </source>
</reference>
<dbReference type="eggNOG" id="ENOG5032RCK">
    <property type="taxonomic scope" value="Bacteria"/>
</dbReference>
<dbReference type="OrthoDB" id="495830at2"/>
<dbReference type="KEGG" id="sclf:BB341_02295"/>
<evidence type="ECO:0000313" key="3">
    <source>
        <dbReference type="Proteomes" id="UP000002357"/>
    </source>
</evidence>
<dbReference type="STRING" id="1901.BB341_02295"/>
<sequence length="136" mass="14167">MPTTDDISNFLALSSRLTGFDRGELEATGLVDVYRTVAAEQLGEERYGRLLRWAADRPDGETPRDGGDGSGGAPESARALAFLWYTGSWPGSPPQVVSPRAYAEGLVWKAVGVAAPGTGRPGHGSWAGPPAGVGGR</sequence>
<dbReference type="RefSeq" id="WP_003962575.1">
    <property type="nucleotide sequence ID" value="NZ_CM000913.1"/>
</dbReference>
<dbReference type="AlphaFoldDB" id="E2PZF9"/>
<evidence type="ECO:0000256" key="1">
    <source>
        <dbReference type="SAM" id="MobiDB-lite"/>
    </source>
</evidence>
<protein>
    <submittedName>
        <fullName evidence="2">Uncharacterized protein</fullName>
    </submittedName>
</protein>
<evidence type="ECO:0000313" key="2">
    <source>
        <dbReference type="EMBL" id="EFG10420.1"/>
    </source>
</evidence>
<dbReference type="Proteomes" id="UP000002357">
    <property type="component" value="Chromosome"/>
</dbReference>
<keyword evidence="3" id="KW-1185">Reference proteome</keyword>
<feature type="region of interest" description="Disordered" evidence="1">
    <location>
        <begin position="117"/>
        <end position="136"/>
    </location>
</feature>
<name>E2PZF9_STRCL</name>
<feature type="region of interest" description="Disordered" evidence="1">
    <location>
        <begin position="54"/>
        <end position="75"/>
    </location>
</feature>
<proteinExistence type="predicted"/>
<feature type="compositionally biased region" description="Basic and acidic residues" evidence="1">
    <location>
        <begin position="54"/>
        <end position="67"/>
    </location>
</feature>
<accession>E2PZF9</accession>